<name>A0A419I3I0_9PSEU</name>
<evidence type="ECO:0000313" key="3">
    <source>
        <dbReference type="Proteomes" id="UP000285112"/>
    </source>
</evidence>
<dbReference type="Proteomes" id="UP000285112">
    <property type="component" value="Unassembled WGS sequence"/>
</dbReference>
<gene>
    <name evidence="2" type="ORF">D5S19_15970</name>
</gene>
<evidence type="ECO:0000313" key="2">
    <source>
        <dbReference type="EMBL" id="RJQ84761.1"/>
    </source>
</evidence>
<accession>A0A419I3I0</accession>
<organism evidence="2 3">
    <name type="scientific">Amycolatopsis panacis</name>
    <dbReference type="NCBI Taxonomy" id="2340917"/>
    <lineage>
        <taxon>Bacteria</taxon>
        <taxon>Bacillati</taxon>
        <taxon>Actinomycetota</taxon>
        <taxon>Actinomycetes</taxon>
        <taxon>Pseudonocardiales</taxon>
        <taxon>Pseudonocardiaceae</taxon>
        <taxon>Amycolatopsis</taxon>
    </lineage>
</organism>
<evidence type="ECO:0000256" key="1">
    <source>
        <dbReference type="SAM" id="MobiDB-lite"/>
    </source>
</evidence>
<proteinExistence type="predicted"/>
<feature type="region of interest" description="Disordered" evidence="1">
    <location>
        <begin position="1"/>
        <end position="22"/>
    </location>
</feature>
<sequence length="144" mass="15145">MTDKASGDQPGDRPVGSLFGPVTDTDRRRWQIQAHAALASVLLRAHEAGLPPLTWTVTDTGGLSGRVDSPGTPGEVRARFGAWVSFLDLQVAAGHTGGGWQTCAAYGELPGRAGTRGRPVGLRADIPDPTQIDRTSVDPTTEEC</sequence>
<dbReference type="AlphaFoldDB" id="A0A419I3I0"/>
<reference evidence="2 3" key="1">
    <citation type="submission" date="2018-09" db="EMBL/GenBank/DDBJ databases">
        <title>YIM PH 21725 draft genome.</title>
        <authorList>
            <person name="Miao C."/>
        </authorList>
    </citation>
    <scope>NUCLEOTIDE SEQUENCE [LARGE SCALE GENOMIC DNA]</scope>
    <source>
        <strain evidence="3">YIM PH21725</strain>
    </source>
</reference>
<protein>
    <submittedName>
        <fullName evidence="2">Uncharacterized protein</fullName>
    </submittedName>
</protein>
<feature type="region of interest" description="Disordered" evidence="1">
    <location>
        <begin position="120"/>
        <end position="144"/>
    </location>
</feature>
<keyword evidence="3" id="KW-1185">Reference proteome</keyword>
<comment type="caution">
    <text evidence="2">The sequence shown here is derived from an EMBL/GenBank/DDBJ whole genome shotgun (WGS) entry which is preliminary data.</text>
</comment>
<dbReference type="EMBL" id="QZFV01000084">
    <property type="protein sequence ID" value="RJQ84761.1"/>
    <property type="molecule type" value="Genomic_DNA"/>
</dbReference>
<feature type="compositionally biased region" description="Polar residues" evidence="1">
    <location>
        <begin position="132"/>
        <end position="144"/>
    </location>
</feature>